<name>Q23YW2_TETTS</name>
<evidence type="ECO:0000256" key="4">
    <source>
        <dbReference type="ARBA" id="ARBA00022833"/>
    </source>
</evidence>
<dbReference type="PANTHER" id="PTHR23292:SF6">
    <property type="entry name" value="FI16602P1-RELATED"/>
    <property type="match status" value="1"/>
</dbReference>
<dbReference type="EMBL" id="GG662557">
    <property type="protein sequence ID" value="EAS01693.1"/>
    <property type="molecule type" value="Genomic_DNA"/>
</dbReference>
<dbReference type="KEGG" id="tet:TTHERM_00857960"/>
<keyword evidence="8" id="KW-1185">Reference proteome</keyword>
<proteinExistence type="inferred from homology"/>
<comment type="similarity">
    <text evidence="2">Belongs to the CDIP1/LITAF family.</text>
</comment>
<evidence type="ECO:0000256" key="2">
    <source>
        <dbReference type="ARBA" id="ARBA00005975"/>
    </source>
</evidence>
<evidence type="ECO:0000259" key="6">
    <source>
        <dbReference type="PROSITE" id="PS51837"/>
    </source>
</evidence>
<dbReference type="AlphaFoldDB" id="Q23YW2"/>
<evidence type="ECO:0000313" key="8">
    <source>
        <dbReference type="Proteomes" id="UP000009168"/>
    </source>
</evidence>
<evidence type="ECO:0000313" key="7">
    <source>
        <dbReference type="EMBL" id="EAS01693.1"/>
    </source>
</evidence>
<dbReference type="eggNOG" id="ENOG502SCEM">
    <property type="taxonomic scope" value="Eukaryota"/>
</dbReference>
<dbReference type="Pfam" id="PF10601">
    <property type="entry name" value="zf-LITAF-like"/>
    <property type="match status" value="1"/>
</dbReference>
<evidence type="ECO:0000256" key="3">
    <source>
        <dbReference type="ARBA" id="ARBA00022723"/>
    </source>
</evidence>
<dbReference type="RefSeq" id="XP_001021938.1">
    <property type="nucleotide sequence ID" value="XM_001021938.1"/>
</dbReference>
<organism evidence="7 8">
    <name type="scientific">Tetrahymena thermophila (strain SB210)</name>
    <dbReference type="NCBI Taxonomy" id="312017"/>
    <lineage>
        <taxon>Eukaryota</taxon>
        <taxon>Sar</taxon>
        <taxon>Alveolata</taxon>
        <taxon>Ciliophora</taxon>
        <taxon>Intramacronucleata</taxon>
        <taxon>Oligohymenophorea</taxon>
        <taxon>Hymenostomatida</taxon>
        <taxon>Tetrahymenina</taxon>
        <taxon>Tetrahymenidae</taxon>
        <taxon>Tetrahymena</taxon>
    </lineage>
</organism>
<dbReference type="PANTHER" id="PTHR23292">
    <property type="entry name" value="LIPOPOLYSACCHARIDE-INDUCED TUMOR NECROSIS FACTOR-ALPHA FACTOR"/>
    <property type="match status" value="1"/>
</dbReference>
<dbReference type="InterPro" id="IPR037519">
    <property type="entry name" value="LITAF_fam"/>
</dbReference>
<dbReference type="OrthoDB" id="283454at2759"/>
<dbReference type="GO" id="GO:0016020">
    <property type="term" value="C:membrane"/>
    <property type="evidence" value="ECO:0007669"/>
    <property type="project" value="UniProtKB-SubCell"/>
</dbReference>
<sequence>MYPQAQNGYPQAQNYYPQTQNNYPQNQNALPLVAYPPMQNQPVQMQQNPQVVQNMTCMSPYPVQTTCHNCKRTSTTTVTTKAGSGTWTMCFILCLFTGCCCIPFCIDSCKDKIHTCPNCQTQLGAFEYKICG</sequence>
<dbReference type="Proteomes" id="UP000009168">
    <property type="component" value="Unassembled WGS sequence"/>
</dbReference>
<dbReference type="InParanoid" id="Q23YW2"/>
<feature type="domain" description="LITAF" evidence="6">
    <location>
        <begin position="47"/>
        <end position="128"/>
    </location>
</feature>
<dbReference type="OMA" id="CHNCKRT"/>
<comment type="subcellular location">
    <subcellularLocation>
        <location evidence="1">Membrane</location>
        <topology evidence="1">Peripheral membrane protein</topology>
    </subcellularLocation>
</comment>
<protein>
    <submittedName>
        <fullName evidence="7">LITAF-like zinc ribbon domain protein</fullName>
    </submittedName>
</protein>
<dbReference type="SMART" id="SM00714">
    <property type="entry name" value="LITAF"/>
    <property type="match status" value="1"/>
</dbReference>
<dbReference type="STRING" id="312017.Q23YW2"/>
<keyword evidence="5" id="KW-0472">Membrane</keyword>
<dbReference type="InterPro" id="IPR006629">
    <property type="entry name" value="LITAF"/>
</dbReference>
<dbReference type="HOGENOM" id="CLU_095549_2_1_1"/>
<dbReference type="GeneID" id="7832216"/>
<accession>Q23YW2</accession>
<dbReference type="GO" id="GO:0008270">
    <property type="term" value="F:zinc ion binding"/>
    <property type="evidence" value="ECO:0007669"/>
    <property type="project" value="TreeGrafter"/>
</dbReference>
<keyword evidence="3" id="KW-0479">Metal-binding</keyword>
<dbReference type="PROSITE" id="PS51837">
    <property type="entry name" value="LITAF"/>
    <property type="match status" value="1"/>
</dbReference>
<evidence type="ECO:0000256" key="1">
    <source>
        <dbReference type="ARBA" id="ARBA00004170"/>
    </source>
</evidence>
<gene>
    <name evidence="7" type="ORF">TTHERM_00857960</name>
</gene>
<reference evidence="8" key="1">
    <citation type="journal article" date="2006" name="PLoS Biol.">
        <title>Macronuclear genome sequence of the ciliate Tetrahymena thermophila, a model eukaryote.</title>
        <authorList>
            <person name="Eisen J.A."/>
            <person name="Coyne R.S."/>
            <person name="Wu M."/>
            <person name="Wu D."/>
            <person name="Thiagarajan M."/>
            <person name="Wortman J.R."/>
            <person name="Badger J.H."/>
            <person name="Ren Q."/>
            <person name="Amedeo P."/>
            <person name="Jones K.M."/>
            <person name="Tallon L.J."/>
            <person name="Delcher A.L."/>
            <person name="Salzberg S.L."/>
            <person name="Silva J.C."/>
            <person name="Haas B.J."/>
            <person name="Majoros W.H."/>
            <person name="Farzad M."/>
            <person name="Carlton J.M."/>
            <person name="Smith R.K. Jr."/>
            <person name="Garg J."/>
            <person name="Pearlman R.E."/>
            <person name="Karrer K.M."/>
            <person name="Sun L."/>
            <person name="Manning G."/>
            <person name="Elde N.C."/>
            <person name="Turkewitz A.P."/>
            <person name="Asai D.J."/>
            <person name="Wilkes D.E."/>
            <person name="Wang Y."/>
            <person name="Cai H."/>
            <person name="Collins K."/>
            <person name="Stewart B.A."/>
            <person name="Lee S.R."/>
            <person name="Wilamowska K."/>
            <person name="Weinberg Z."/>
            <person name="Ruzzo W.L."/>
            <person name="Wloga D."/>
            <person name="Gaertig J."/>
            <person name="Frankel J."/>
            <person name="Tsao C.-C."/>
            <person name="Gorovsky M.A."/>
            <person name="Keeling P.J."/>
            <person name="Waller R.F."/>
            <person name="Patron N.J."/>
            <person name="Cherry J.M."/>
            <person name="Stover N.A."/>
            <person name="Krieger C.J."/>
            <person name="del Toro C."/>
            <person name="Ryder H.F."/>
            <person name="Williamson S.C."/>
            <person name="Barbeau R.A."/>
            <person name="Hamilton E.P."/>
            <person name="Orias E."/>
        </authorList>
    </citation>
    <scope>NUCLEOTIDE SEQUENCE [LARGE SCALE GENOMIC DNA]</scope>
    <source>
        <strain evidence="8">SB210</strain>
    </source>
</reference>
<keyword evidence="4" id="KW-0862">Zinc</keyword>
<evidence type="ECO:0000256" key="5">
    <source>
        <dbReference type="ARBA" id="ARBA00023136"/>
    </source>
</evidence>